<keyword evidence="4" id="KW-0285">Flavoprotein</keyword>
<name>A0A232EID2_9HYME</name>
<dbReference type="InterPro" id="IPR000172">
    <property type="entry name" value="GMC_OxRdtase_N"/>
</dbReference>
<dbReference type="SUPFAM" id="SSF54373">
    <property type="entry name" value="FAD-linked reductases, C-terminal domain"/>
    <property type="match status" value="1"/>
</dbReference>
<evidence type="ECO:0000313" key="8">
    <source>
        <dbReference type="Proteomes" id="UP000215335"/>
    </source>
</evidence>
<dbReference type="GO" id="GO:0050660">
    <property type="term" value="F:flavin adenine dinucleotide binding"/>
    <property type="evidence" value="ECO:0007669"/>
    <property type="project" value="InterPro"/>
</dbReference>
<dbReference type="EMBL" id="NNAY01004263">
    <property type="protein sequence ID" value="OXU18129.1"/>
    <property type="molecule type" value="Genomic_DNA"/>
</dbReference>
<feature type="binding site" evidence="3">
    <location>
        <position position="171"/>
    </location>
    <ligand>
        <name>FAD</name>
        <dbReference type="ChEBI" id="CHEBI:57692"/>
    </ligand>
</feature>
<feature type="binding site" evidence="3">
    <location>
        <begin position="583"/>
        <end position="584"/>
    </location>
    <ligand>
        <name>FAD</name>
        <dbReference type="ChEBI" id="CHEBI:57692"/>
    </ligand>
</feature>
<dbReference type="InterPro" id="IPR007867">
    <property type="entry name" value="GMC_OxRtase_C"/>
</dbReference>
<gene>
    <name evidence="7" type="ORF">TSAR_000729</name>
</gene>
<dbReference type="Gene3D" id="3.30.560.10">
    <property type="entry name" value="Glucose Oxidase, domain 3"/>
    <property type="match status" value="1"/>
</dbReference>
<reference evidence="7 8" key="1">
    <citation type="journal article" date="2017" name="Curr. Biol.">
        <title>The Evolution of Venom by Co-option of Single-Copy Genes.</title>
        <authorList>
            <person name="Martinson E.O."/>
            <person name="Mrinalini"/>
            <person name="Kelkar Y.D."/>
            <person name="Chang C.H."/>
            <person name="Werren J.H."/>
        </authorList>
    </citation>
    <scope>NUCLEOTIDE SEQUENCE [LARGE SCALE GENOMIC DNA]</scope>
    <source>
        <strain evidence="7 8">Alberta</strain>
        <tissue evidence="7">Whole body</tissue>
    </source>
</reference>
<comment type="similarity">
    <text evidence="1 4">Belongs to the GMC oxidoreductase family.</text>
</comment>
<evidence type="ECO:0000313" key="7">
    <source>
        <dbReference type="EMBL" id="OXU18129.1"/>
    </source>
</evidence>
<sequence length="655" mass="73514">MQVIIHSRIQSIGHFKMSNWQLISLMILLAVATPTLSFFGPFDVILQMLQTILKLKIGGFKFLQDFYQYAYNEVADFTPGHLQEFDFIVVGAGSAGAAVASRISEDRQASVLLIEAGGHENLLMDVPLAALFAQLYEPINWAYLTEPSNNYCRAVKNKQCRVAKGRVLGGTSVLNFMIAIRGNRYDYDEWAALTGDNNWSYEGMLKTFKKLETFDGPLVNADPAYRNFNGPLRIAHPPYQSSLADAFIQAGRELGFSPVDYNGENMTGFSYVQATQINGERMSSNRAYLHPAKKRRNLVVSMNSLVTRVLIDPETKTAYGIEFTKNDRRIEVLAKKEVILSAGAIATPQLLMLSGIGPAEHLRSQGIHVIQDLPVGENLMDHVCYGGLTFFINDTQAIVIPDFLKPNNPTLNDYFYRRDGFLSTAGGVEGLGYVNVDDPRQENDQPNMELMFASVSVVADQLIHIPFGLTDYYWKSFFADSLHRHSWIIWPLLLKPKSRGKILLKSRNPREHPRIFANYFSDPDDVRVAVKGIRMAIEVSKTRSMQRFGSKLHDRTIPGCERYVPDSDAYWECALKTFTITLWHHSGTCKMGREDDDTAVVNSRLQVKGIKRLRVADASIMPNIVTAHINVPTIAIGEKASDMIKSDWGLYSASQ</sequence>
<dbReference type="PROSITE" id="PS00623">
    <property type="entry name" value="GMC_OXRED_1"/>
    <property type="match status" value="1"/>
</dbReference>
<dbReference type="OrthoDB" id="269227at2759"/>
<keyword evidence="3 4" id="KW-0274">FAD</keyword>
<comment type="cofactor">
    <cofactor evidence="3">
        <name>FAD</name>
        <dbReference type="ChEBI" id="CHEBI:57692"/>
    </cofactor>
</comment>
<protein>
    <recommendedName>
        <fullName evidence="5 6">Glucose-methanol-choline oxidoreductase N-terminal domain-containing protein</fullName>
    </recommendedName>
</protein>
<dbReference type="InterPro" id="IPR012132">
    <property type="entry name" value="GMC_OxRdtase"/>
</dbReference>
<dbReference type="Pfam" id="PF05199">
    <property type="entry name" value="GMC_oxred_C"/>
    <property type="match status" value="1"/>
</dbReference>
<feature type="binding site" evidence="3">
    <location>
        <position position="306"/>
    </location>
    <ligand>
        <name>FAD</name>
        <dbReference type="ChEBI" id="CHEBI:57692"/>
    </ligand>
</feature>
<comment type="caution">
    <text evidence="7">The sequence shown here is derived from an EMBL/GenBank/DDBJ whole genome shotgun (WGS) entry which is preliminary data.</text>
</comment>
<dbReference type="PANTHER" id="PTHR11552:SF158">
    <property type="entry name" value="GH23626P-RELATED"/>
    <property type="match status" value="1"/>
</dbReference>
<evidence type="ECO:0000256" key="3">
    <source>
        <dbReference type="PIRSR" id="PIRSR000137-2"/>
    </source>
</evidence>
<dbReference type="PROSITE" id="PS00624">
    <property type="entry name" value="GMC_OXRED_2"/>
    <property type="match status" value="1"/>
</dbReference>
<dbReference type="AlphaFoldDB" id="A0A232EID2"/>
<keyword evidence="8" id="KW-1185">Reference proteome</keyword>
<evidence type="ECO:0000256" key="2">
    <source>
        <dbReference type="PIRSR" id="PIRSR000137-1"/>
    </source>
</evidence>
<accession>A0A232EID2</accession>
<feature type="binding site" evidence="3">
    <location>
        <position position="167"/>
    </location>
    <ligand>
        <name>FAD</name>
        <dbReference type="ChEBI" id="CHEBI:57692"/>
    </ligand>
</feature>
<dbReference type="PANTHER" id="PTHR11552">
    <property type="entry name" value="GLUCOSE-METHANOL-CHOLINE GMC OXIDOREDUCTASE"/>
    <property type="match status" value="1"/>
</dbReference>
<dbReference type="Pfam" id="PF00732">
    <property type="entry name" value="GMC_oxred_N"/>
    <property type="match status" value="1"/>
</dbReference>
<evidence type="ECO:0000256" key="1">
    <source>
        <dbReference type="ARBA" id="ARBA00010790"/>
    </source>
</evidence>
<evidence type="ECO:0000259" key="5">
    <source>
        <dbReference type="PROSITE" id="PS00623"/>
    </source>
</evidence>
<dbReference type="STRING" id="543379.A0A232EID2"/>
<dbReference type="Proteomes" id="UP000215335">
    <property type="component" value="Unassembled WGS sequence"/>
</dbReference>
<evidence type="ECO:0000256" key="4">
    <source>
        <dbReference type="RuleBase" id="RU003968"/>
    </source>
</evidence>
<feature type="active site" description="Proton donor" evidence="2">
    <location>
        <position position="584"/>
    </location>
</feature>
<evidence type="ECO:0000259" key="6">
    <source>
        <dbReference type="PROSITE" id="PS00624"/>
    </source>
</evidence>
<dbReference type="GO" id="GO:0016614">
    <property type="term" value="F:oxidoreductase activity, acting on CH-OH group of donors"/>
    <property type="evidence" value="ECO:0007669"/>
    <property type="project" value="InterPro"/>
</dbReference>
<feature type="active site" description="Proton acceptor" evidence="2">
    <location>
        <position position="628"/>
    </location>
</feature>
<feature type="domain" description="Glucose-methanol-choline oxidoreductase N-terminal" evidence="5">
    <location>
        <begin position="165"/>
        <end position="188"/>
    </location>
</feature>
<proteinExistence type="inferred from homology"/>
<dbReference type="InterPro" id="IPR036188">
    <property type="entry name" value="FAD/NAD-bd_sf"/>
</dbReference>
<dbReference type="Gene3D" id="3.50.50.60">
    <property type="entry name" value="FAD/NAD(P)-binding domain"/>
    <property type="match status" value="1"/>
</dbReference>
<dbReference type="SUPFAM" id="SSF51905">
    <property type="entry name" value="FAD/NAD(P)-binding domain"/>
    <property type="match status" value="1"/>
</dbReference>
<feature type="domain" description="Glucose-methanol-choline oxidoreductase N-terminal" evidence="6">
    <location>
        <begin position="343"/>
        <end position="357"/>
    </location>
</feature>
<organism evidence="7 8">
    <name type="scientific">Trichomalopsis sarcophagae</name>
    <dbReference type="NCBI Taxonomy" id="543379"/>
    <lineage>
        <taxon>Eukaryota</taxon>
        <taxon>Metazoa</taxon>
        <taxon>Ecdysozoa</taxon>
        <taxon>Arthropoda</taxon>
        <taxon>Hexapoda</taxon>
        <taxon>Insecta</taxon>
        <taxon>Pterygota</taxon>
        <taxon>Neoptera</taxon>
        <taxon>Endopterygota</taxon>
        <taxon>Hymenoptera</taxon>
        <taxon>Apocrita</taxon>
        <taxon>Proctotrupomorpha</taxon>
        <taxon>Chalcidoidea</taxon>
        <taxon>Pteromalidae</taxon>
        <taxon>Pteromalinae</taxon>
        <taxon>Trichomalopsis</taxon>
    </lineage>
</organism>
<dbReference type="PIRSF" id="PIRSF000137">
    <property type="entry name" value="Alcohol_oxidase"/>
    <property type="match status" value="1"/>
</dbReference>